<dbReference type="InterPro" id="IPR003661">
    <property type="entry name" value="HisK_dim/P_dom"/>
</dbReference>
<dbReference type="SMART" id="SM00091">
    <property type="entry name" value="PAS"/>
    <property type="match status" value="2"/>
</dbReference>
<dbReference type="InterPro" id="IPR003594">
    <property type="entry name" value="HATPase_dom"/>
</dbReference>
<evidence type="ECO:0000256" key="8">
    <source>
        <dbReference type="ARBA" id="ARBA00023012"/>
    </source>
</evidence>
<dbReference type="PROSITE" id="PS50110">
    <property type="entry name" value="RESPONSE_REGULATORY"/>
    <property type="match status" value="1"/>
</dbReference>
<feature type="domain" description="PAC" evidence="13">
    <location>
        <begin position="72"/>
        <end position="122"/>
    </location>
</feature>
<evidence type="ECO:0000256" key="6">
    <source>
        <dbReference type="ARBA" id="ARBA00022777"/>
    </source>
</evidence>
<dbReference type="PROSITE" id="PS50109">
    <property type="entry name" value="HIS_KIN"/>
    <property type="match status" value="1"/>
</dbReference>
<dbReference type="EMBL" id="CP157484">
    <property type="protein sequence ID" value="XBO39300.1"/>
    <property type="molecule type" value="Genomic_DNA"/>
</dbReference>
<protein>
    <recommendedName>
        <fullName evidence="2">histidine kinase</fullName>
        <ecNumber evidence="2">2.7.13.3</ecNumber>
    </recommendedName>
</protein>
<dbReference type="GO" id="GO:0006355">
    <property type="term" value="P:regulation of DNA-templated transcription"/>
    <property type="evidence" value="ECO:0007669"/>
    <property type="project" value="InterPro"/>
</dbReference>
<dbReference type="SMART" id="SM00448">
    <property type="entry name" value="REC"/>
    <property type="match status" value="1"/>
</dbReference>
<dbReference type="InterPro" id="IPR001610">
    <property type="entry name" value="PAC"/>
</dbReference>
<dbReference type="SUPFAM" id="SSF55781">
    <property type="entry name" value="GAF domain-like"/>
    <property type="match status" value="1"/>
</dbReference>
<evidence type="ECO:0000259" key="10">
    <source>
        <dbReference type="PROSITE" id="PS50109"/>
    </source>
</evidence>
<evidence type="ECO:0000256" key="7">
    <source>
        <dbReference type="ARBA" id="ARBA00022840"/>
    </source>
</evidence>
<gene>
    <name evidence="14" type="ORF">ABEG18_00490</name>
</gene>
<keyword evidence="5" id="KW-0547">Nucleotide-binding</keyword>
<evidence type="ECO:0000259" key="12">
    <source>
        <dbReference type="PROSITE" id="PS50112"/>
    </source>
</evidence>
<dbReference type="Pfam" id="PF01590">
    <property type="entry name" value="GAF"/>
    <property type="match status" value="1"/>
</dbReference>
<dbReference type="AlphaFoldDB" id="A0AAU7JG40"/>
<dbReference type="Gene3D" id="3.30.450.20">
    <property type="entry name" value="PAS domain"/>
    <property type="match status" value="2"/>
</dbReference>
<organism evidence="14">
    <name type="scientific">Alsobacter sp. KACC 23698</name>
    <dbReference type="NCBI Taxonomy" id="3149229"/>
    <lineage>
        <taxon>Bacteria</taxon>
        <taxon>Pseudomonadati</taxon>
        <taxon>Pseudomonadota</taxon>
        <taxon>Alphaproteobacteria</taxon>
        <taxon>Hyphomicrobiales</taxon>
        <taxon>Alsobacteraceae</taxon>
        <taxon>Alsobacter</taxon>
    </lineage>
</organism>
<sequence>MASSVLDAVVGVDASGVVLEWNRAAEHLFGWSRSEALGRKLDELIIPAVYRDRHNEGMTRVQETGVSQILNRRVEVSALARDGRIFPVELSIVPLEGAGGRIFVGFLRDISERISAQERLSLSEESLRLATDAAEIGTWDLDVPRGVLSWSPRTRAMFGKSPDAPCSLDDFYAGLHPDDREAVTQLFSRALDPAIRATYDVQYRTVGAEDGLIRWVAAKGRALFDDQGRCIRAVGVAMDITARKLEDARHAFMLQLSDVLRGGDTHKAMTAACALMGEHFAVARVGYGQLDPVEDVFDYSICWTDGRVPELLGRHPAHALGSKIVAQLGRGETVVIADLQSDPLSDEEETRATARAVETRAILVVPFVRAGRLRTIVYLNDRRIRHWRPDEIAFMEEVAERTRQVFERGEAEAALRELNATLEARVLERTAELRATEEALRQAQKMEAIGQLTGGIAHDFNNLLQGITGSLTVVSKRIRQGRTQDLERFIDGATTSAQKAAALVHRLLAFARRQPLDARAVAPNVLVGSMEDLLRRTLGENVRLETRLCESAWTVRCDPNQLESAILNLTINARDAMPDGGTLTVATRNVEFEIMPDGLDLTPGRYLCISVSDTGAGMDASTIARAFEPFFTTKPIGQGTGLGLSMIYGFARQSGGDVKIASTPGEGTTMDLFLPHYASLLEDSGRPVEEPSSYAQAASGTVLVVEDDAIVRSLVLEVLADLGLSALEADDGPGGLSILRSDQPVDLLISDVGLPGLNGRQLADAARAVRPELKVLFMTGYAETTVTNNFLERGMSLIAKPFAIDTFAAQVRDLLSER</sequence>
<dbReference type="PRINTS" id="PR00344">
    <property type="entry name" value="BCTRLSENSOR"/>
</dbReference>
<dbReference type="Pfam" id="PF00072">
    <property type="entry name" value="Response_reg"/>
    <property type="match status" value="1"/>
</dbReference>
<dbReference type="Gene3D" id="3.40.50.2300">
    <property type="match status" value="1"/>
</dbReference>
<dbReference type="SUPFAM" id="SSF52172">
    <property type="entry name" value="CheY-like"/>
    <property type="match status" value="1"/>
</dbReference>
<keyword evidence="4" id="KW-0808">Transferase</keyword>
<dbReference type="NCBIfam" id="TIGR00229">
    <property type="entry name" value="sensory_box"/>
    <property type="match status" value="2"/>
</dbReference>
<accession>A0AAU7JG40</accession>
<dbReference type="RefSeq" id="WP_406856141.1">
    <property type="nucleotide sequence ID" value="NZ_CP157484.1"/>
</dbReference>
<dbReference type="InterPro" id="IPR004358">
    <property type="entry name" value="Sig_transdc_His_kin-like_C"/>
</dbReference>
<dbReference type="InterPro" id="IPR011006">
    <property type="entry name" value="CheY-like_superfamily"/>
</dbReference>
<evidence type="ECO:0000256" key="3">
    <source>
        <dbReference type="ARBA" id="ARBA00022553"/>
    </source>
</evidence>
<dbReference type="InterPro" id="IPR029016">
    <property type="entry name" value="GAF-like_dom_sf"/>
</dbReference>
<dbReference type="Gene3D" id="1.10.287.130">
    <property type="match status" value="1"/>
</dbReference>
<feature type="domain" description="PAS" evidence="12">
    <location>
        <begin position="1"/>
        <end position="73"/>
    </location>
</feature>
<dbReference type="SUPFAM" id="SSF55874">
    <property type="entry name" value="ATPase domain of HSP90 chaperone/DNA topoisomerase II/histidine kinase"/>
    <property type="match status" value="1"/>
</dbReference>
<feature type="domain" description="Histidine kinase" evidence="10">
    <location>
        <begin position="455"/>
        <end position="678"/>
    </location>
</feature>
<evidence type="ECO:0000256" key="4">
    <source>
        <dbReference type="ARBA" id="ARBA00022679"/>
    </source>
</evidence>
<dbReference type="CDD" id="cd00130">
    <property type="entry name" value="PAS"/>
    <property type="match status" value="2"/>
</dbReference>
<dbReference type="SMART" id="SM00388">
    <property type="entry name" value="HisKA"/>
    <property type="match status" value="1"/>
</dbReference>
<feature type="modified residue" description="4-aspartylphosphate" evidence="9">
    <location>
        <position position="751"/>
    </location>
</feature>
<dbReference type="Pfam" id="PF02518">
    <property type="entry name" value="HATPase_c"/>
    <property type="match status" value="1"/>
</dbReference>
<keyword evidence="6" id="KW-0418">Kinase</keyword>
<dbReference type="InterPro" id="IPR013655">
    <property type="entry name" value="PAS_fold_3"/>
</dbReference>
<dbReference type="SMART" id="SM00065">
    <property type="entry name" value="GAF"/>
    <property type="match status" value="1"/>
</dbReference>
<evidence type="ECO:0000259" key="13">
    <source>
        <dbReference type="PROSITE" id="PS50113"/>
    </source>
</evidence>
<evidence type="ECO:0000256" key="2">
    <source>
        <dbReference type="ARBA" id="ARBA00012438"/>
    </source>
</evidence>
<dbReference type="GO" id="GO:0005524">
    <property type="term" value="F:ATP binding"/>
    <property type="evidence" value="ECO:0007669"/>
    <property type="project" value="UniProtKB-KW"/>
</dbReference>
<comment type="catalytic activity">
    <reaction evidence="1">
        <text>ATP + protein L-histidine = ADP + protein N-phospho-L-histidine.</text>
        <dbReference type="EC" id="2.7.13.3"/>
    </reaction>
</comment>
<evidence type="ECO:0000256" key="5">
    <source>
        <dbReference type="ARBA" id="ARBA00022741"/>
    </source>
</evidence>
<dbReference type="PROSITE" id="PS50113">
    <property type="entry name" value="PAC"/>
    <property type="match status" value="2"/>
</dbReference>
<dbReference type="Gene3D" id="2.10.70.100">
    <property type="match status" value="1"/>
</dbReference>
<dbReference type="InterPro" id="IPR003018">
    <property type="entry name" value="GAF"/>
</dbReference>
<evidence type="ECO:0000259" key="11">
    <source>
        <dbReference type="PROSITE" id="PS50110"/>
    </source>
</evidence>
<dbReference type="InterPro" id="IPR036097">
    <property type="entry name" value="HisK_dim/P_sf"/>
</dbReference>
<dbReference type="InterPro" id="IPR001789">
    <property type="entry name" value="Sig_transdc_resp-reg_receiver"/>
</dbReference>
<dbReference type="InterPro" id="IPR000014">
    <property type="entry name" value="PAS"/>
</dbReference>
<keyword evidence="7" id="KW-0067">ATP-binding</keyword>
<proteinExistence type="predicted"/>
<evidence type="ECO:0000313" key="14">
    <source>
        <dbReference type="EMBL" id="XBO39300.1"/>
    </source>
</evidence>
<dbReference type="SMART" id="SM00387">
    <property type="entry name" value="HATPase_c"/>
    <property type="match status" value="1"/>
</dbReference>
<dbReference type="Pfam" id="PF08447">
    <property type="entry name" value="PAS_3"/>
    <property type="match status" value="1"/>
</dbReference>
<dbReference type="Gene3D" id="3.30.565.10">
    <property type="entry name" value="Histidine kinase-like ATPase, C-terminal domain"/>
    <property type="match status" value="1"/>
</dbReference>
<dbReference type="Gene3D" id="3.30.450.40">
    <property type="match status" value="1"/>
</dbReference>
<dbReference type="InterPro" id="IPR013767">
    <property type="entry name" value="PAS_fold"/>
</dbReference>
<evidence type="ECO:0000256" key="9">
    <source>
        <dbReference type="PROSITE-ProRule" id="PRU00169"/>
    </source>
</evidence>
<dbReference type="GO" id="GO:0000155">
    <property type="term" value="F:phosphorelay sensor kinase activity"/>
    <property type="evidence" value="ECO:0007669"/>
    <property type="project" value="InterPro"/>
</dbReference>
<dbReference type="PANTHER" id="PTHR43065">
    <property type="entry name" value="SENSOR HISTIDINE KINASE"/>
    <property type="match status" value="1"/>
</dbReference>
<feature type="domain" description="PAC" evidence="13">
    <location>
        <begin position="199"/>
        <end position="252"/>
    </location>
</feature>
<dbReference type="SUPFAM" id="SSF47384">
    <property type="entry name" value="Homodimeric domain of signal transducing histidine kinase"/>
    <property type="match status" value="1"/>
</dbReference>
<feature type="domain" description="PAS" evidence="12">
    <location>
        <begin position="123"/>
        <end position="194"/>
    </location>
</feature>
<dbReference type="SUPFAM" id="SSF55785">
    <property type="entry name" value="PYP-like sensor domain (PAS domain)"/>
    <property type="match status" value="2"/>
</dbReference>
<name>A0AAU7JG40_9HYPH</name>
<dbReference type="PANTHER" id="PTHR43065:SF42">
    <property type="entry name" value="TWO-COMPONENT SENSOR PPRA"/>
    <property type="match status" value="1"/>
</dbReference>
<reference evidence="14" key="1">
    <citation type="submission" date="2024-05" db="EMBL/GenBank/DDBJ databases">
        <authorList>
            <person name="Kim S."/>
            <person name="Heo J."/>
            <person name="Choi H."/>
            <person name="Choi Y."/>
            <person name="Kwon S.-W."/>
            <person name="Kim Y."/>
        </authorList>
    </citation>
    <scope>NUCLEOTIDE SEQUENCE</scope>
    <source>
        <strain evidence="14">KACC 23698</strain>
    </source>
</reference>
<dbReference type="InterPro" id="IPR005467">
    <property type="entry name" value="His_kinase_dom"/>
</dbReference>
<dbReference type="PROSITE" id="PS50112">
    <property type="entry name" value="PAS"/>
    <property type="match status" value="2"/>
</dbReference>
<dbReference type="SMART" id="SM00086">
    <property type="entry name" value="PAC"/>
    <property type="match status" value="2"/>
</dbReference>
<keyword evidence="8" id="KW-0902">Two-component regulatory system</keyword>
<feature type="domain" description="Response regulatory" evidence="11">
    <location>
        <begin position="701"/>
        <end position="815"/>
    </location>
</feature>
<keyword evidence="3 9" id="KW-0597">Phosphoprotein</keyword>
<dbReference type="EC" id="2.7.13.3" evidence="2"/>
<dbReference type="InterPro" id="IPR036890">
    <property type="entry name" value="HATPase_C_sf"/>
</dbReference>
<dbReference type="Pfam" id="PF00989">
    <property type="entry name" value="PAS"/>
    <property type="match status" value="1"/>
</dbReference>
<dbReference type="InterPro" id="IPR000700">
    <property type="entry name" value="PAS-assoc_C"/>
</dbReference>
<evidence type="ECO:0000256" key="1">
    <source>
        <dbReference type="ARBA" id="ARBA00000085"/>
    </source>
</evidence>
<dbReference type="InterPro" id="IPR035965">
    <property type="entry name" value="PAS-like_dom_sf"/>
</dbReference>